<dbReference type="EMBL" id="DVMZ01000132">
    <property type="protein sequence ID" value="HIU59419.1"/>
    <property type="molecule type" value="Genomic_DNA"/>
</dbReference>
<sequence length="324" mass="35333">MKKRQLTTAICALLGSAFLLSSCSGGSSTSFSSNWCANTAINTVVEGTSETLTYDVALDPDSAGNDAYSVHYSNGTYTTSLSAEQKNGELLYRYHTELNISVQYLFDGQYSEIKADKVITTVYFMSTKVGLQPVSSSKEVESRSPAVLTPTSLETCYTDYHFTVETEYQDNCTKGTCVYTDLTKEEAAETSSDFSIGDDYSYIDNEQLLFAVRCMSLSSSQQIQSYNASINGVQTVRISASDLKSDEFEFAINGTNSKRAIEYYPASVVISASNPGATQTAWIAKTTSATNNVNRNVMLRLQTPISYNLGTLVYTLKSANFTAA</sequence>
<feature type="chain" id="PRO_5039303055" evidence="1">
    <location>
        <begin position="22"/>
        <end position="324"/>
    </location>
</feature>
<evidence type="ECO:0000313" key="2">
    <source>
        <dbReference type="EMBL" id="HIU59419.1"/>
    </source>
</evidence>
<evidence type="ECO:0000313" key="3">
    <source>
        <dbReference type="Proteomes" id="UP000824081"/>
    </source>
</evidence>
<organism evidence="2 3">
    <name type="scientific">Candidatus Scatosoma pullistercoris</name>
    <dbReference type="NCBI Taxonomy" id="2840934"/>
    <lineage>
        <taxon>Bacteria</taxon>
        <taxon>Bacillati</taxon>
        <taxon>Bacillota</taxon>
        <taxon>Clostridia</taxon>
        <taxon>Candidatus Scatosoma</taxon>
    </lineage>
</organism>
<reference evidence="2" key="1">
    <citation type="submission" date="2020-10" db="EMBL/GenBank/DDBJ databases">
        <authorList>
            <person name="Gilroy R."/>
        </authorList>
    </citation>
    <scope>NUCLEOTIDE SEQUENCE</scope>
    <source>
        <strain evidence="2">11687</strain>
    </source>
</reference>
<reference evidence="2" key="2">
    <citation type="journal article" date="2021" name="PeerJ">
        <title>Extensive microbial diversity within the chicken gut microbiome revealed by metagenomics and culture.</title>
        <authorList>
            <person name="Gilroy R."/>
            <person name="Ravi A."/>
            <person name="Getino M."/>
            <person name="Pursley I."/>
            <person name="Horton D.L."/>
            <person name="Alikhan N.F."/>
            <person name="Baker D."/>
            <person name="Gharbi K."/>
            <person name="Hall N."/>
            <person name="Watson M."/>
            <person name="Adriaenssens E.M."/>
            <person name="Foster-Nyarko E."/>
            <person name="Jarju S."/>
            <person name="Secka A."/>
            <person name="Antonio M."/>
            <person name="Oren A."/>
            <person name="Chaudhuri R.R."/>
            <person name="La Ragione R."/>
            <person name="Hildebrand F."/>
            <person name="Pallen M.J."/>
        </authorList>
    </citation>
    <scope>NUCLEOTIDE SEQUENCE</scope>
    <source>
        <strain evidence="2">11687</strain>
    </source>
</reference>
<evidence type="ECO:0000256" key="1">
    <source>
        <dbReference type="SAM" id="SignalP"/>
    </source>
</evidence>
<dbReference type="PROSITE" id="PS51257">
    <property type="entry name" value="PROKAR_LIPOPROTEIN"/>
    <property type="match status" value="1"/>
</dbReference>
<name>A0A9D1SGC3_9FIRM</name>
<comment type="caution">
    <text evidence="2">The sequence shown here is derived from an EMBL/GenBank/DDBJ whole genome shotgun (WGS) entry which is preliminary data.</text>
</comment>
<dbReference type="Proteomes" id="UP000824081">
    <property type="component" value="Unassembled WGS sequence"/>
</dbReference>
<gene>
    <name evidence="2" type="ORF">IAC57_04875</name>
</gene>
<protein>
    <submittedName>
        <fullName evidence="2">Uncharacterized protein</fullName>
    </submittedName>
</protein>
<accession>A0A9D1SGC3</accession>
<proteinExistence type="predicted"/>
<dbReference type="AlphaFoldDB" id="A0A9D1SGC3"/>
<keyword evidence="1" id="KW-0732">Signal</keyword>
<feature type="signal peptide" evidence="1">
    <location>
        <begin position="1"/>
        <end position="21"/>
    </location>
</feature>